<dbReference type="Pfam" id="PF00459">
    <property type="entry name" value="Inositol_P"/>
    <property type="match status" value="1"/>
</dbReference>
<dbReference type="AlphaFoldDB" id="A0A6J4LKG4"/>
<evidence type="ECO:0000256" key="4">
    <source>
        <dbReference type="ARBA" id="ARBA00013085"/>
    </source>
</evidence>
<keyword evidence="8 15" id="KW-0378">Hydrolase</keyword>
<keyword evidence="6" id="KW-0028">Amino-acid biosynthesis</keyword>
<evidence type="ECO:0000256" key="6">
    <source>
        <dbReference type="ARBA" id="ARBA00022605"/>
    </source>
</evidence>
<dbReference type="GO" id="GO:0008934">
    <property type="term" value="F:inositol monophosphate 1-phosphatase activity"/>
    <property type="evidence" value="ECO:0007669"/>
    <property type="project" value="TreeGrafter"/>
</dbReference>
<proteinExistence type="inferred from homology"/>
<dbReference type="PROSITE" id="PS00629">
    <property type="entry name" value="IMP_1"/>
    <property type="match status" value="1"/>
</dbReference>
<keyword evidence="9 14" id="KW-0460">Magnesium</keyword>
<dbReference type="Gene3D" id="3.40.190.80">
    <property type="match status" value="1"/>
</dbReference>
<dbReference type="GO" id="GO:0004401">
    <property type="term" value="F:histidinol-phosphatase activity"/>
    <property type="evidence" value="ECO:0007669"/>
    <property type="project" value="UniProtKB-UniRule"/>
</dbReference>
<dbReference type="FunFam" id="3.30.540.10:FF:000003">
    <property type="entry name" value="Inositol-1-monophosphatase"/>
    <property type="match status" value="1"/>
</dbReference>
<feature type="binding site" evidence="14">
    <location>
        <position position="68"/>
    </location>
    <ligand>
        <name>Mg(2+)</name>
        <dbReference type="ChEBI" id="CHEBI:18420"/>
        <label>1</label>
        <note>catalytic</note>
    </ligand>
</feature>
<evidence type="ECO:0000256" key="9">
    <source>
        <dbReference type="ARBA" id="ARBA00022842"/>
    </source>
</evidence>
<evidence type="ECO:0000256" key="2">
    <source>
        <dbReference type="ARBA" id="ARBA00004970"/>
    </source>
</evidence>
<keyword evidence="7 14" id="KW-0479">Metal-binding</keyword>
<evidence type="ECO:0000256" key="10">
    <source>
        <dbReference type="ARBA" id="ARBA00023102"/>
    </source>
</evidence>
<evidence type="ECO:0000256" key="7">
    <source>
        <dbReference type="ARBA" id="ARBA00022723"/>
    </source>
</evidence>
<comment type="function">
    <text evidence="12">Catalyzes the dephosphorylation of histidinol-phosphate to histidinol, the direct precursor of histidine.</text>
</comment>
<accession>A0A6J4LKG4</accession>
<dbReference type="NCBIfam" id="TIGR02067">
    <property type="entry name" value="his_9_HisN"/>
    <property type="match status" value="1"/>
</dbReference>
<comment type="pathway">
    <text evidence="2">Amino-acid biosynthesis; L-histidine biosynthesis; L-histidine from 5-phospho-alpha-D-ribose 1-diphosphate: step 8/9.</text>
</comment>
<feature type="binding site" evidence="14">
    <location>
        <position position="86"/>
    </location>
    <ligand>
        <name>Mg(2+)</name>
        <dbReference type="ChEBI" id="CHEBI:18420"/>
        <label>1</label>
        <note>catalytic</note>
    </ligand>
</feature>
<evidence type="ECO:0000256" key="14">
    <source>
        <dbReference type="PIRSR" id="PIRSR600760-2"/>
    </source>
</evidence>
<feature type="binding site" evidence="14">
    <location>
        <position position="83"/>
    </location>
    <ligand>
        <name>Mg(2+)</name>
        <dbReference type="ChEBI" id="CHEBI:18420"/>
        <label>1</label>
        <note>catalytic</note>
    </ligand>
</feature>
<evidence type="ECO:0000256" key="12">
    <source>
        <dbReference type="ARBA" id="ARBA00053547"/>
    </source>
</evidence>
<dbReference type="SUPFAM" id="SSF56655">
    <property type="entry name" value="Carbohydrate phosphatase"/>
    <property type="match status" value="1"/>
</dbReference>
<dbReference type="GO" id="GO:0000105">
    <property type="term" value="P:L-histidine biosynthetic process"/>
    <property type="evidence" value="ECO:0007669"/>
    <property type="project" value="UniProtKB-UniRule"/>
</dbReference>
<evidence type="ECO:0000256" key="5">
    <source>
        <dbReference type="ARBA" id="ARBA00021697"/>
    </source>
</evidence>
<evidence type="ECO:0000256" key="11">
    <source>
        <dbReference type="ARBA" id="ARBA00049158"/>
    </source>
</evidence>
<dbReference type="PANTHER" id="PTHR20854:SF4">
    <property type="entry name" value="INOSITOL-1-MONOPHOSPHATASE-RELATED"/>
    <property type="match status" value="1"/>
</dbReference>
<reference evidence="15" key="1">
    <citation type="submission" date="2020-02" db="EMBL/GenBank/DDBJ databases">
        <authorList>
            <person name="Meier V. D."/>
        </authorList>
    </citation>
    <scope>NUCLEOTIDE SEQUENCE</scope>
    <source>
        <strain evidence="15">AVDCRST_MAG16</strain>
    </source>
</reference>
<evidence type="ECO:0000256" key="8">
    <source>
        <dbReference type="ARBA" id="ARBA00022801"/>
    </source>
</evidence>
<feature type="binding site" evidence="14">
    <location>
        <position position="213"/>
    </location>
    <ligand>
        <name>Mg(2+)</name>
        <dbReference type="ChEBI" id="CHEBI:18420"/>
        <label>1</label>
        <note>catalytic</note>
    </ligand>
</feature>
<dbReference type="PANTHER" id="PTHR20854">
    <property type="entry name" value="INOSITOL MONOPHOSPHATASE"/>
    <property type="match status" value="1"/>
</dbReference>
<sequence>MTLEQDLALAHELADAADAITVERFGAVDLVVEAKPDLTPVSDADRAVERVVRSVLASRRPADAVLGEEDGQSGTGPRRWVVDPVDGTKSFVRGVPVWATLIALQEDGVVTAGVVSAPALGRRWWAARGTGAHTGSALARARQLRVSSVGDLSDASVAYSSLTGWEAQDRLPGLLQLSRDVWRTRAYGDFWSHVLVAEGAVDASFEPEVSLWDLAPLQVVVEEAGGRFTDLSGQARPDGGSVVCSNGRLHDAVLAALAPGGGED</sequence>
<dbReference type="GO" id="GO:0007165">
    <property type="term" value="P:signal transduction"/>
    <property type="evidence" value="ECO:0007669"/>
    <property type="project" value="TreeGrafter"/>
</dbReference>
<dbReference type="EMBL" id="CADCUE010000113">
    <property type="protein sequence ID" value="CAA9331386.1"/>
    <property type="molecule type" value="Genomic_DNA"/>
</dbReference>
<dbReference type="GO" id="GO:0046872">
    <property type="term" value="F:metal ion binding"/>
    <property type="evidence" value="ECO:0007669"/>
    <property type="project" value="UniProtKB-KW"/>
</dbReference>
<dbReference type="Gene3D" id="3.30.540.10">
    <property type="entry name" value="Fructose-1,6-Bisphosphatase, subunit A, domain 1"/>
    <property type="match status" value="1"/>
</dbReference>
<evidence type="ECO:0000313" key="15">
    <source>
        <dbReference type="EMBL" id="CAA9331386.1"/>
    </source>
</evidence>
<organism evidence="15">
    <name type="scientific">uncultured Frankineae bacterium</name>
    <dbReference type="NCBI Taxonomy" id="437475"/>
    <lineage>
        <taxon>Bacteria</taxon>
        <taxon>Bacillati</taxon>
        <taxon>Actinomycetota</taxon>
        <taxon>Actinomycetes</taxon>
        <taxon>Frankiales</taxon>
        <taxon>environmental samples</taxon>
    </lineage>
</organism>
<evidence type="ECO:0000256" key="3">
    <source>
        <dbReference type="ARBA" id="ARBA00009759"/>
    </source>
</evidence>
<gene>
    <name evidence="15" type="ORF">AVDCRST_MAG16-1377</name>
</gene>
<dbReference type="InterPro" id="IPR020583">
    <property type="entry name" value="Inositol_monoP_metal-BS"/>
</dbReference>
<dbReference type="EC" id="3.1.3.15" evidence="4 13"/>
<name>A0A6J4LKG4_9ACTN</name>
<comment type="cofactor">
    <cofactor evidence="1 14">
        <name>Mg(2+)</name>
        <dbReference type="ChEBI" id="CHEBI:18420"/>
    </cofactor>
</comment>
<comment type="catalytic activity">
    <reaction evidence="11">
        <text>L-histidinol phosphate + H2O = L-histidinol + phosphate</text>
        <dbReference type="Rhea" id="RHEA:14465"/>
        <dbReference type="ChEBI" id="CHEBI:15377"/>
        <dbReference type="ChEBI" id="CHEBI:43474"/>
        <dbReference type="ChEBI" id="CHEBI:57699"/>
        <dbReference type="ChEBI" id="CHEBI:57980"/>
        <dbReference type="EC" id="3.1.3.15"/>
    </reaction>
</comment>
<dbReference type="UniPathway" id="UPA00031">
    <property type="reaction ID" value="UER00013"/>
</dbReference>
<dbReference type="GO" id="GO:0006020">
    <property type="term" value="P:inositol metabolic process"/>
    <property type="evidence" value="ECO:0007669"/>
    <property type="project" value="TreeGrafter"/>
</dbReference>
<keyword evidence="10" id="KW-0368">Histidine biosynthesis</keyword>
<dbReference type="InterPro" id="IPR000760">
    <property type="entry name" value="Inositol_monophosphatase-like"/>
</dbReference>
<comment type="similarity">
    <text evidence="3">Belongs to the inositol monophosphatase superfamily.</text>
</comment>
<dbReference type="InterPro" id="IPR011809">
    <property type="entry name" value="His_9_proposed"/>
</dbReference>
<protein>
    <recommendedName>
        <fullName evidence="5 13">Histidinol-phosphatase</fullName>
        <ecNumber evidence="4 13">3.1.3.15</ecNumber>
    </recommendedName>
</protein>
<dbReference type="PRINTS" id="PR00377">
    <property type="entry name" value="IMPHPHTASES"/>
</dbReference>
<evidence type="ECO:0000256" key="13">
    <source>
        <dbReference type="NCBIfam" id="TIGR02067"/>
    </source>
</evidence>
<evidence type="ECO:0000256" key="1">
    <source>
        <dbReference type="ARBA" id="ARBA00001946"/>
    </source>
</evidence>